<comment type="caution">
    <text evidence="2">The sequence shown here is derived from an EMBL/GenBank/DDBJ whole genome shotgun (WGS) entry which is preliminary data.</text>
</comment>
<feature type="region of interest" description="Disordered" evidence="1">
    <location>
        <begin position="175"/>
        <end position="211"/>
    </location>
</feature>
<evidence type="ECO:0000313" key="3">
    <source>
        <dbReference type="Proteomes" id="UP000186922"/>
    </source>
</evidence>
<feature type="compositionally biased region" description="Acidic residues" evidence="1">
    <location>
        <begin position="343"/>
        <end position="357"/>
    </location>
</feature>
<feature type="compositionally biased region" description="Polar residues" evidence="1">
    <location>
        <begin position="186"/>
        <end position="200"/>
    </location>
</feature>
<evidence type="ECO:0000313" key="2">
    <source>
        <dbReference type="EMBL" id="GAV00386.1"/>
    </source>
</evidence>
<name>A0A1D1VHW2_RAMVA</name>
<protein>
    <submittedName>
        <fullName evidence="2">Uncharacterized protein</fullName>
    </submittedName>
</protein>
<organism evidence="2 3">
    <name type="scientific">Ramazzottius varieornatus</name>
    <name type="common">Water bear</name>
    <name type="synonym">Tardigrade</name>
    <dbReference type="NCBI Taxonomy" id="947166"/>
    <lineage>
        <taxon>Eukaryota</taxon>
        <taxon>Metazoa</taxon>
        <taxon>Ecdysozoa</taxon>
        <taxon>Tardigrada</taxon>
        <taxon>Eutardigrada</taxon>
        <taxon>Parachela</taxon>
        <taxon>Hypsibioidea</taxon>
        <taxon>Ramazzottiidae</taxon>
        <taxon>Ramazzottius</taxon>
    </lineage>
</organism>
<accession>A0A1D1VHW2</accession>
<gene>
    <name evidence="2" type="primary">RvY_11243</name>
    <name evidence="2" type="synonym">RvY_11243.2</name>
    <name evidence="2" type="ORF">RvY_11243-2</name>
</gene>
<feature type="region of interest" description="Disordered" evidence="1">
    <location>
        <begin position="330"/>
        <end position="416"/>
    </location>
</feature>
<dbReference type="EMBL" id="BDGG01000006">
    <property type="protein sequence ID" value="GAV00386.1"/>
    <property type="molecule type" value="Genomic_DNA"/>
</dbReference>
<dbReference type="AlphaFoldDB" id="A0A1D1VHW2"/>
<dbReference type="Proteomes" id="UP000186922">
    <property type="component" value="Unassembled WGS sequence"/>
</dbReference>
<feature type="compositionally biased region" description="Basic residues" evidence="1">
    <location>
        <begin position="366"/>
        <end position="378"/>
    </location>
</feature>
<evidence type="ECO:0000256" key="1">
    <source>
        <dbReference type="SAM" id="MobiDB-lite"/>
    </source>
</evidence>
<sequence>MFQRLPPRSPVMAAVDNGSSVNVIVFYPDNYHRNPHHVPSAVSYVQAWPLSKLRPINPNETVDDIEETTVCQVDIDGVDHNCLVLSMMPASIKTLAELGDPVVQDQIMLEARGIMHIERLKRRSKIPTASLTATKQPEPLLPPAAQNVHLPSADSNSRLSTLQNGPLRPVLHSARIPEATTPPSVPSQLLPTTSRPSTPQRIFPRRPSSLHQPEACPDISTGRSCASCFQPSRSSCLTNFSQLVPGPNASNPNVQLRSAFRKPSSDAQNSRTYIVPAKFIAPPASNGRNFPRVAHNCPKPEPATKSAVRERRTPVQPTLPVMRSMHCMRAKRAASVMERDNSSDSEPDQDSELEEAVVESPEVRARPARYRARSRAKSMRPAEPARPSTLSLRTAAPPAAAAPVPSAGPSTSSASTSVRNLADINVNFLSKLMLEKVKKQKEAVRLVVDALFLEDELLSGVCTERALTAIRKLQVESDAFLLDQEKLMVARELVVKWMDAKTGTSTSANLFKT</sequence>
<feature type="compositionally biased region" description="Low complexity" evidence="1">
    <location>
        <begin position="394"/>
        <end position="416"/>
    </location>
</feature>
<keyword evidence="3" id="KW-1185">Reference proteome</keyword>
<proteinExistence type="predicted"/>
<reference evidence="2 3" key="1">
    <citation type="journal article" date="2016" name="Nat. Commun.">
        <title>Extremotolerant tardigrade genome and improved radiotolerance of human cultured cells by tardigrade-unique protein.</title>
        <authorList>
            <person name="Hashimoto T."/>
            <person name="Horikawa D.D."/>
            <person name="Saito Y."/>
            <person name="Kuwahara H."/>
            <person name="Kozuka-Hata H."/>
            <person name="Shin-I T."/>
            <person name="Minakuchi Y."/>
            <person name="Ohishi K."/>
            <person name="Motoyama A."/>
            <person name="Aizu T."/>
            <person name="Enomoto A."/>
            <person name="Kondo K."/>
            <person name="Tanaka S."/>
            <person name="Hara Y."/>
            <person name="Koshikawa S."/>
            <person name="Sagara H."/>
            <person name="Miura T."/>
            <person name="Yokobori S."/>
            <person name="Miyagawa K."/>
            <person name="Suzuki Y."/>
            <person name="Kubo T."/>
            <person name="Oyama M."/>
            <person name="Kohara Y."/>
            <person name="Fujiyama A."/>
            <person name="Arakawa K."/>
            <person name="Katayama T."/>
            <person name="Toyoda A."/>
            <person name="Kunieda T."/>
        </authorList>
    </citation>
    <scope>NUCLEOTIDE SEQUENCE [LARGE SCALE GENOMIC DNA]</scope>
    <source>
        <strain evidence="2 3">YOKOZUNA-1</strain>
    </source>
</reference>